<organism evidence="4 5">
    <name type="scientific">Simiduia agarivorans (strain DSM 21679 / JCM 13881 / BCRC 17597 / SA1)</name>
    <dbReference type="NCBI Taxonomy" id="1117647"/>
    <lineage>
        <taxon>Bacteria</taxon>
        <taxon>Pseudomonadati</taxon>
        <taxon>Pseudomonadota</taxon>
        <taxon>Gammaproteobacteria</taxon>
        <taxon>Cellvibrionales</taxon>
        <taxon>Cellvibrionaceae</taxon>
        <taxon>Simiduia</taxon>
    </lineage>
</organism>
<dbReference type="EMBL" id="CP003746">
    <property type="protein sequence ID" value="AFV00829.1"/>
    <property type="molecule type" value="Genomic_DNA"/>
</dbReference>
<keyword evidence="2 3" id="KW-0732">Signal</keyword>
<evidence type="ECO:0000313" key="4">
    <source>
        <dbReference type="EMBL" id="AFV00829.1"/>
    </source>
</evidence>
<dbReference type="PANTHER" id="PTHR30035">
    <property type="entry name" value="LIPOPROTEIN VACJ-RELATED"/>
    <property type="match status" value="1"/>
</dbReference>
<dbReference type="GO" id="GO:0120010">
    <property type="term" value="P:intermembrane phospholipid transfer"/>
    <property type="evidence" value="ECO:0007669"/>
    <property type="project" value="TreeGrafter"/>
</dbReference>
<accession>K4KRQ0</accession>
<evidence type="ECO:0000256" key="3">
    <source>
        <dbReference type="SAM" id="SignalP"/>
    </source>
</evidence>
<feature type="signal peptide" evidence="3">
    <location>
        <begin position="1"/>
        <end position="24"/>
    </location>
</feature>
<comment type="similarity">
    <text evidence="1">Belongs to the MlaA family.</text>
</comment>
<dbReference type="KEGG" id="saga:M5M_18500"/>
<gene>
    <name evidence="4" type="ordered locus">M5M_18500</name>
</gene>
<evidence type="ECO:0000313" key="5">
    <source>
        <dbReference type="Proteomes" id="UP000000466"/>
    </source>
</evidence>
<keyword evidence="4" id="KW-0449">Lipoprotein</keyword>
<dbReference type="OrthoDB" id="9785326at2"/>
<dbReference type="Pfam" id="PF04333">
    <property type="entry name" value="MlaA"/>
    <property type="match status" value="1"/>
</dbReference>
<dbReference type="eggNOG" id="COG2853">
    <property type="taxonomic scope" value="Bacteria"/>
</dbReference>
<protein>
    <submittedName>
        <fullName evidence="4">VacJ lipoprotein</fullName>
    </submittedName>
</protein>
<name>K4KRQ0_SIMAS</name>
<dbReference type="Proteomes" id="UP000000466">
    <property type="component" value="Chromosome"/>
</dbReference>
<evidence type="ECO:0000256" key="1">
    <source>
        <dbReference type="ARBA" id="ARBA00010634"/>
    </source>
</evidence>
<sequence length="242" mass="26966">MASWRVLTRSLVLLMAMSALSAGANETATEVDPWEGFNRAMFSFNTGLDDYIMRPLAKGYRAVLPDPVETGVDNVFLNLREITNVFNDILQWKWDKAANDTARFLINTTVGVAGVFDVAGHFGLLRGDGEDFGQTLAVWGVGQGPYMMLPFLGPSTLRRTVAIPLDLDTLPIVQIKDIATRNSVLAFRFVALRAQLLPFEETITGDSYIFIRDAYLQNRQFLINDGVVEDDFGGDFDEYGDY</sequence>
<dbReference type="STRING" id="1117647.M5M_18500"/>
<dbReference type="PANTHER" id="PTHR30035:SF3">
    <property type="entry name" value="INTERMEMBRANE PHOSPHOLIPID TRANSPORT SYSTEM LIPOPROTEIN MLAA"/>
    <property type="match status" value="1"/>
</dbReference>
<dbReference type="GO" id="GO:0016020">
    <property type="term" value="C:membrane"/>
    <property type="evidence" value="ECO:0007669"/>
    <property type="project" value="InterPro"/>
</dbReference>
<proteinExistence type="inferred from homology"/>
<keyword evidence="5" id="KW-1185">Reference proteome</keyword>
<dbReference type="RefSeq" id="WP_015048979.1">
    <property type="nucleotide sequence ID" value="NC_018868.3"/>
</dbReference>
<dbReference type="InterPro" id="IPR007428">
    <property type="entry name" value="MlaA"/>
</dbReference>
<dbReference type="PRINTS" id="PR01805">
    <property type="entry name" value="VACJLIPOPROT"/>
</dbReference>
<evidence type="ECO:0000256" key="2">
    <source>
        <dbReference type="ARBA" id="ARBA00022729"/>
    </source>
</evidence>
<feature type="chain" id="PRO_5003880099" evidence="3">
    <location>
        <begin position="25"/>
        <end position="242"/>
    </location>
</feature>
<dbReference type="HOGENOM" id="CLU_059326_3_1_6"/>
<reference evidence="4 5" key="1">
    <citation type="journal article" date="2013" name="Genome Announc.">
        <title>Complete genome sequence of Simiduia agarivorans SA1(T), a marine bacterium able to degrade a variety of polysaccharides.</title>
        <authorList>
            <person name="Lin S.Y."/>
            <person name="Shieh W.Y."/>
            <person name="Chen J.S."/>
            <person name="Tang S.L."/>
        </authorList>
    </citation>
    <scope>NUCLEOTIDE SEQUENCE [LARGE SCALE GENOMIC DNA]</scope>
    <source>
        <strain evidence="5">DSM 21679 / JCM 13881 / BCRC 17597 / SA1</strain>
    </source>
</reference>
<dbReference type="AlphaFoldDB" id="K4KRQ0"/>